<dbReference type="PROSITE" id="PS50240">
    <property type="entry name" value="TRYPSIN_DOM"/>
    <property type="match status" value="1"/>
</dbReference>
<sequence length="255" mass="26836">MLVTLLIACATLVLATAAPTDVPAGRVVGGADAVDAQFPHQVSLRYKGSHTCGGSIISRNYILTAAHCVTAEDGETGELVVTPANQLSIRAGSLDRLSNGVVINVADVIVHENYGSFLNDLALLLLESPLIYSDRIAPIQIASTDTPAGADVVISGWGRLKTNGDLPRQLQWNVLSALSNLRCQTSTLMFSSSLICLGHERNNGACNGDSGGPAVYNNEIVGIAGFVMGGCGSNLPDGYAKVFYHRDWIIKNAKL</sequence>
<feature type="chain" id="PRO_5026841160" description="trypsin" evidence="11">
    <location>
        <begin position="18"/>
        <end position="255"/>
    </location>
</feature>
<dbReference type="AlphaFoldDB" id="A0A6J2TZ76"/>
<evidence type="ECO:0000256" key="6">
    <source>
        <dbReference type="ARBA" id="ARBA00022825"/>
    </source>
</evidence>
<dbReference type="Pfam" id="PF00089">
    <property type="entry name" value="Trypsin"/>
    <property type="match status" value="1"/>
</dbReference>
<dbReference type="InterPro" id="IPR043504">
    <property type="entry name" value="Peptidase_S1_PA_chymotrypsin"/>
</dbReference>
<comment type="catalytic activity">
    <reaction evidence="9">
        <text>Preferential cleavage: Arg-|-Xaa, Lys-|-Xaa.</text>
        <dbReference type="EC" id="3.4.21.4"/>
    </reaction>
</comment>
<dbReference type="InterPro" id="IPR009003">
    <property type="entry name" value="Peptidase_S1_PA"/>
</dbReference>
<dbReference type="PANTHER" id="PTHR24276">
    <property type="entry name" value="POLYSERASE-RELATED"/>
    <property type="match status" value="1"/>
</dbReference>
<dbReference type="FunFam" id="2.40.10.10:FF:000034">
    <property type="entry name" value="Eupolytin"/>
    <property type="match status" value="1"/>
</dbReference>
<keyword evidence="3" id="KW-0645">Protease</keyword>
<accession>A0A6J2TZ76</accession>
<dbReference type="InterPro" id="IPR001254">
    <property type="entry name" value="Trypsin_dom"/>
</dbReference>
<dbReference type="GO" id="GO:0005576">
    <property type="term" value="C:extracellular region"/>
    <property type="evidence" value="ECO:0007669"/>
    <property type="project" value="UniProtKB-SubCell"/>
</dbReference>
<evidence type="ECO:0000256" key="11">
    <source>
        <dbReference type="SAM" id="SignalP"/>
    </source>
</evidence>
<evidence type="ECO:0000256" key="2">
    <source>
        <dbReference type="ARBA" id="ARBA00007664"/>
    </source>
</evidence>
<dbReference type="InterPro" id="IPR001314">
    <property type="entry name" value="Peptidase_S1A"/>
</dbReference>
<evidence type="ECO:0000313" key="13">
    <source>
        <dbReference type="Proteomes" id="UP000504634"/>
    </source>
</evidence>
<dbReference type="CDD" id="cd00190">
    <property type="entry name" value="Tryp_SPc"/>
    <property type="match status" value="1"/>
</dbReference>
<organism evidence="13 14">
    <name type="scientific">Drosophila lebanonensis</name>
    <name type="common">Fruit fly</name>
    <name type="synonym">Scaptodrosophila lebanonensis</name>
    <dbReference type="NCBI Taxonomy" id="7225"/>
    <lineage>
        <taxon>Eukaryota</taxon>
        <taxon>Metazoa</taxon>
        <taxon>Ecdysozoa</taxon>
        <taxon>Arthropoda</taxon>
        <taxon>Hexapoda</taxon>
        <taxon>Insecta</taxon>
        <taxon>Pterygota</taxon>
        <taxon>Neoptera</taxon>
        <taxon>Endopterygota</taxon>
        <taxon>Diptera</taxon>
        <taxon>Brachycera</taxon>
        <taxon>Muscomorpha</taxon>
        <taxon>Ephydroidea</taxon>
        <taxon>Drosophilidae</taxon>
        <taxon>Scaptodrosophila</taxon>
    </lineage>
</organism>
<evidence type="ECO:0000256" key="3">
    <source>
        <dbReference type="ARBA" id="ARBA00022670"/>
    </source>
</evidence>
<keyword evidence="5" id="KW-0378">Hydrolase</keyword>
<evidence type="ECO:0000256" key="7">
    <source>
        <dbReference type="ARBA" id="ARBA00023145"/>
    </source>
</evidence>
<dbReference type="GeneID" id="115629161"/>
<comment type="subcellular location">
    <subcellularLocation>
        <location evidence="1">Secreted</location>
        <location evidence="1">Extracellular space</location>
    </subcellularLocation>
</comment>
<dbReference type="GO" id="GO:0006508">
    <property type="term" value="P:proteolysis"/>
    <property type="evidence" value="ECO:0007669"/>
    <property type="project" value="UniProtKB-KW"/>
</dbReference>
<feature type="signal peptide" evidence="11">
    <location>
        <begin position="1"/>
        <end position="17"/>
    </location>
</feature>
<dbReference type="SMART" id="SM00020">
    <property type="entry name" value="Tryp_SPc"/>
    <property type="match status" value="1"/>
</dbReference>
<comment type="similarity">
    <text evidence="2">Belongs to the peptidase S1 family.</text>
</comment>
<evidence type="ECO:0000313" key="14">
    <source>
        <dbReference type="RefSeq" id="XP_030381394.1"/>
    </source>
</evidence>
<dbReference type="InterPro" id="IPR050430">
    <property type="entry name" value="Peptidase_S1"/>
</dbReference>
<dbReference type="OrthoDB" id="60866at2759"/>
<dbReference type="PROSITE" id="PS00134">
    <property type="entry name" value="TRYPSIN_HIS"/>
    <property type="match status" value="1"/>
</dbReference>
<evidence type="ECO:0000256" key="5">
    <source>
        <dbReference type="ARBA" id="ARBA00022801"/>
    </source>
</evidence>
<keyword evidence="4 11" id="KW-0732">Signal</keyword>
<evidence type="ECO:0000259" key="12">
    <source>
        <dbReference type="PROSITE" id="PS50240"/>
    </source>
</evidence>
<keyword evidence="7" id="KW-0865">Zymogen</keyword>
<dbReference type="RefSeq" id="XP_030381394.1">
    <property type="nucleotide sequence ID" value="XM_030525534.1"/>
</dbReference>
<dbReference type="Gene3D" id="2.40.10.10">
    <property type="entry name" value="Trypsin-like serine proteases"/>
    <property type="match status" value="1"/>
</dbReference>
<reference evidence="14" key="1">
    <citation type="submission" date="2025-08" db="UniProtKB">
        <authorList>
            <consortium name="RefSeq"/>
        </authorList>
    </citation>
    <scope>IDENTIFICATION</scope>
    <source>
        <strain evidence="14">11010-0011.00</strain>
        <tissue evidence="14">Whole body</tissue>
    </source>
</reference>
<keyword evidence="6" id="KW-0720">Serine protease</keyword>
<keyword evidence="8" id="KW-1015">Disulfide bond</keyword>
<evidence type="ECO:0000256" key="10">
    <source>
        <dbReference type="ARBA" id="ARBA00038868"/>
    </source>
</evidence>
<evidence type="ECO:0000256" key="9">
    <source>
        <dbReference type="ARBA" id="ARBA00036320"/>
    </source>
</evidence>
<evidence type="ECO:0000256" key="1">
    <source>
        <dbReference type="ARBA" id="ARBA00004239"/>
    </source>
</evidence>
<dbReference type="GO" id="GO:0004252">
    <property type="term" value="F:serine-type endopeptidase activity"/>
    <property type="evidence" value="ECO:0007669"/>
    <property type="project" value="UniProtKB-EC"/>
</dbReference>
<dbReference type="Proteomes" id="UP000504634">
    <property type="component" value="Unplaced"/>
</dbReference>
<dbReference type="PRINTS" id="PR00722">
    <property type="entry name" value="CHYMOTRYPSIN"/>
</dbReference>
<dbReference type="PANTHER" id="PTHR24276:SF91">
    <property type="entry name" value="AT26814P-RELATED"/>
    <property type="match status" value="1"/>
</dbReference>
<proteinExistence type="inferred from homology"/>
<dbReference type="EC" id="3.4.21.4" evidence="10"/>
<evidence type="ECO:0000256" key="8">
    <source>
        <dbReference type="ARBA" id="ARBA00023157"/>
    </source>
</evidence>
<feature type="domain" description="Peptidase S1" evidence="12">
    <location>
        <begin position="27"/>
        <end position="254"/>
    </location>
</feature>
<dbReference type="SUPFAM" id="SSF50494">
    <property type="entry name" value="Trypsin-like serine proteases"/>
    <property type="match status" value="1"/>
</dbReference>
<protein>
    <recommendedName>
        <fullName evidence="10">trypsin</fullName>
        <ecNumber evidence="10">3.4.21.4</ecNumber>
    </recommendedName>
</protein>
<keyword evidence="13" id="KW-1185">Reference proteome</keyword>
<gene>
    <name evidence="14" type="primary">LOC115629161</name>
</gene>
<evidence type="ECO:0000256" key="4">
    <source>
        <dbReference type="ARBA" id="ARBA00022729"/>
    </source>
</evidence>
<name>A0A6J2TZ76_DROLE</name>
<dbReference type="InterPro" id="IPR018114">
    <property type="entry name" value="TRYPSIN_HIS"/>
</dbReference>